<comment type="caution">
    <text evidence="1">The sequence shown here is derived from an EMBL/GenBank/DDBJ whole genome shotgun (WGS) entry which is preliminary data.</text>
</comment>
<evidence type="ECO:0008006" key="3">
    <source>
        <dbReference type="Google" id="ProtNLM"/>
    </source>
</evidence>
<reference evidence="1 2" key="1">
    <citation type="journal article" date="2015" name="Nature">
        <title>rRNA introns, odd ribosomes, and small enigmatic genomes across a large radiation of phyla.</title>
        <authorList>
            <person name="Brown C.T."/>
            <person name="Hug L.A."/>
            <person name="Thomas B.C."/>
            <person name="Sharon I."/>
            <person name="Castelle C.J."/>
            <person name="Singh A."/>
            <person name="Wilkins M.J."/>
            <person name="Williams K.H."/>
            <person name="Banfield J.F."/>
        </authorList>
    </citation>
    <scope>NUCLEOTIDE SEQUENCE [LARGE SCALE GENOMIC DNA]</scope>
</reference>
<dbReference type="Proteomes" id="UP000034344">
    <property type="component" value="Unassembled WGS sequence"/>
</dbReference>
<dbReference type="Gene3D" id="1.10.10.10">
    <property type="entry name" value="Winged helix-like DNA-binding domain superfamily/Winged helix DNA-binding domain"/>
    <property type="match status" value="1"/>
</dbReference>
<evidence type="ECO:0000313" key="2">
    <source>
        <dbReference type="Proteomes" id="UP000034344"/>
    </source>
</evidence>
<dbReference type="EMBL" id="LBRS01000001">
    <property type="protein sequence ID" value="KKQ02042.1"/>
    <property type="molecule type" value="Genomic_DNA"/>
</dbReference>
<gene>
    <name evidence="1" type="ORF">US11_C0001G0001</name>
</gene>
<organism evidence="1 2">
    <name type="scientific">Candidatus Roizmanbacteria bacterium GW2011_GWA2_36_23</name>
    <dbReference type="NCBI Taxonomy" id="1618480"/>
    <lineage>
        <taxon>Bacteria</taxon>
        <taxon>Candidatus Roizmaniibacteriota</taxon>
    </lineage>
</organism>
<dbReference type="AlphaFoldDB" id="A0A0G0E940"/>
<sequence>MALNKKMKKVTDYLVQLGLSEIEARLYQGLLEISPCTVMDVADHVSVKRITA</sequence>
<accession>A0A0G0E940</accession>
<proteinExistence type="predicted"/>
<dbReference type="STRING" id="1618480.US11_C0001G0001"/>
<name>A0A0G0E940_9BACT</name>
<feature type="non-terminal residue" evidence="1">
    <location>
        <position position="52"/>
    </location>
</feature>
<dbReference type="InterPro" id="IPR036388">
    <property type="entry name" value="WH-like_DNA-bd_sf"/>
</dbReference>
<protein>
    <recommendedName>
        <fullName evidence="3">Transcription regulator TrmB N-terminal domain-containing protein</fullName>
    </recommendedName>
</protein>
<evidence type="ECO:0000313" key="1">
    <source>
        <dbReference type="EMBL" id="KKQ02042.1"/>
    </source>
</evidence>